<dbReference type="EMBL" id="CP074126">
    <property type="protein sequence ID" value="QUS54507.1"/>
    <property type="molecule type" value="Genomic_DNA"/>
</dbReference>
<accession>A0ABX8AIR1</accession>
<dbReference type="InterPro" id="IPR021254">
    <property type="entry name" value="DUF2806"/>
</dbReference>
<evidence type="ECO:0000313" key="2">
    <source>
        <dbReference type="Proteomes" id="UP000680706"/>
    </source>
</evidence>
<dbReference type="Proteomes" id="UP000680706">
    <property type="component" value="Chromosome"/>
</dbReference>
<organism evidence="1 2">
    <name type="scientific">Pseudovibrio brasiliensis</name>
    <dbReference type="NCBI Taxonomy" id="1898042"/>
    <lineage>
        <taxon>Bacteria</taxon>
        <taxon>Pseudomonadati</taxon>
        <taxon>Pseudomonadota</taxon>
        <taxon>Alphaproteobacteria</taxon>
        <taxon>Hyphomicrobiales</taxon>
        <taxon>Stappiaceae</taxon>
        <taxon>Pseudovibrio</taxon>
    </lineage>
</organism>
<reference evidence="1 2" key="1">
    <citation type="journal article" date="2021" name="Angew. Chem. Int. Ed. Engl.">
        <title>A novel family of nonribosomal peptides modulate collective behavior in Pseudovibrio bacteria isolated from marine sponges.</title>
        <authorList>
            <person name="Ioca L.P."/>
            <person name="Dai Y."/>
            <person name="Kunakom S."/>
            <person name="Diaz-Espinosa J."/>
            <person name="Krunic A."/>
            <person name="Crnkovic C.M."/>
            <person name="Orjala J."/>
            <person name="Sanchez L.M."/>
            <person name="Ferreira A.G."/>
            <person name="Berlinck R.G.S."/>
            <person name="Eustaquio A.S."/>
        </authorList>
    </citation>
    <scope>NUCLEOTIDE SEQUENCE [LARGE SCALE GENOMIC DNA]</scope>
    <source>
        <strain evidence="1 2">Ab134</strain>
    </source>
</reference>
<evidence type="ECO:0000313" key="1">
    <source>
        <dbReference type="EMBL" id="QUS54507.1"/>
    </source>
</evidence>
<proteinExistence type="predicted"/>
<gene>
    <name evidence="1" type="ORF">KGB56_14015</name>
</gene>
<dbReference type="RefSeq" id="WP_075698855.1">
    <property type="nucleotide sequence ID" value="NZ_CP074126.1"/>
</dbReference>
<keyword evidence="2" id="KW-1185">Reference proteome</keyword>
<dbReference type="Pfam" id="PF10987">
    <property type="entry name" value="DUF2806"/>
    <property type="match status" value="1"/>
</dbReference>
<name>A0ABX8AIR1_9HYPH</name>
<protein>
    <submittedName>
        <fullName evidence="1">DUF2806 domain-containing protein</fullName>
    </submittedName>
</protein>
<sequence>MENEIEIISDRENDDDTKIAETDLSTMPPKVEKSPQVHDIFGFGKVAQSPAAKSIVEGIGKLFDPVGQYMKIRAEGAALRYNTAADLALLKKFEAEGYDSSDLALVRDRFFSTELRRQANIESAVRLAIEQLDATQGSDTASEVDTDFFADWVEGVKDVSNQEVQKYWAKLLAATPKQDNGRLPKRLINFVKDIDEDVAREFSKLSELLRYTRCAFPTQLFSQLGKLGFEIDFRLLEEMGIVEVVNSVRSIDAGYFLMSQINSHPERQTFPTLSGVFLSMRAADLNEVLIEDEKKIDLDLDGNIFREFILSAASDKHLDLTLQPKDDSNQQIVCIAALHNPFGKRSHHFNDRFFSLDWAEVCKQLKGMFPSLPDNKMKVFEELFSAQRLVIRSFG</sequence>